<keyword evidence="1" id="KW-0472">Membrane</keyword>
<dbReference type="GO" id="GO:0006355">
    <property type="term" value="P:regulation of DNA-templated transcription"/>
    <property type="evidence" value="ECO:0007669"/>
    <property type="project" value="TreeGrafter"/>
</dbReference>
<dbReference type="AlphaFoldDB" id="D6D085"/>
<dbReference type="Gene3D" id="2.120.10.80">
    <property type="entry name" value="Kelch-type beta propeller"/>
    <property type="match status" value="1"/>
</dbReference>
<sequence>MKLSSCHIIATISIFFLSSTLYGQGLEFKGNDYPIDERTSYNVFNDTPIQFSDKFNISFEMSLTRPSRLGYIVRIKNENNKIYNLSYYNDGIFSVFKLNEEGKNSLIAAKFETKDLVASRWFQVSIKFDLQKDSLCLAIKQQKFFVHNLELPSKWTPDIYFGKSDYMIDVPVFSIRQLIISDDKQQYNFPLDESEGEEVHSIEGKVFGQVSNPKWLINESYNWAQKYKFTSSSVAGYNFDDLTDNIYIFNKDTLITYNLYSGDVICNSLANKCPIDIFLGTNFWNSGANKLYVYEVHVDDAGKPTVATLDLRAKEWTVVSNENLPMQLHHHSVAYDRENERHFIFGGFGDIYYSKELYVYNYNKNRLDSVVLKGDRIEPRYFSSMGYRKDDNSLYIYGGMGNESGEQIVGRQYFYDLHKVDLNNNTVSKLWEIPWNRENIVPVREMVIQDDSYFYTLCYPEHCSNTYLKLYRFAFKDGAFQILGDSIPIRSEKIKTKANLYYSDKLNKLFAVVQEFDDDDISSSVGVYSLAFPPISHAPLSAYKPHSKNSEFTFQILIALLILLVIVIISALIFFIRRRSHEKQGANDKKTIINPVNVKCSTSLEQNLVKANSIYLFGEFMVRDRQNKDITYMFSTKLKQVFLSILQYSPKGGISSQRLSELFWPGKSEDKVKNSRGVAINHVRGILKEIDGIELVYDKGLFRIEYTDEFYCDYLACVKLLMINNTGGNATELIGIVSRGKFLRSIDMPEFDSFKGNLEQKLEPVLLIEIENCFKKEAYKIVVALCKSLFHIDPINDEALCYTIQSLTKMNMVNEAKVQYLQFCVEYMNTINREYTYSFMDLQKRSIH</sequence>
<proteinExistence type="predicted"/>
<organism evidence="2 3">
    <name type="scientific">Bacteroides xylanisolvens XB1A</name>
    <dbReference type="NCBI Taxonomy" id="657309"/>
    <lineage>
        <taxon>Bacteria</taxon>
        <taxon>Pseudomonadati</taxon>
        <taxon>Bacteroidota</taxon>
        <taxon>Bacteroidia</taxon>
        <taxon>Bacteroidales</taxon>
        <taxon>Bacteroidaceae</taxon>
        <taxon>Bacteroides</taxon>
    </lineage>
</organism>
<dbReference type="PATRIC" id="fig|657309.4.peg.1606"/>
<dbReference type="PANTHER" id="PTHR35807:SF1">
    <property type="entry name" value="TRANSCRIPTIONAL REGULATOR REDD"/>
    <property type="match status" value="1"/>
</dbReference>
<dbReference type="Pfam" id="PF24681">
    <property type="entry name" value="Kelch_KLHDC2_KLHL20_DRC7"/>
    <property type="match status" value="1"/>
</dbReference>
<dbReference type="KEGG" id="bxy:BXY_28100"/>
<reference evidence="2 3" key="2">
    <citation type="submission" date="2010-03" db="EMBL/GenBank/DDBJ databases">
        <authorList>
            <person name="Pajon A."/>
        </authorList>
    </citation>
    <scope>NUCLEOTIDE SEQUENCE [LARGE SCALE GENOMIC DNA]</scope>
    <source>
        <strain evidence="2 3">XB1A</strain>
    </source>
</reference>
<evidence type="ECO:0008006" key="4">
    <source>
        <dbReference type="Google" id="ProtNLM"/>
    </source>
</evidence>
<keyword evidence="1" id="KW-1133">Transmembrane helix</keyword>
<keyword evidence="1" id="KW-0812">Transmembrane</keyword>
<gene>
    <name evidence="2" type="ORF">BXY_28100</name>
</gene>
<dbReference type="eggNOG" id="COG3947">
    <property type="taxonomic scope" value="Bacteria"/>
</dbReference>
<accession>D6D085</accession>
<dbReference type="HOGENOM" id="CLU_016800_0_0_10"/>
<dbReference type="GO" id="GO:0003677">
    <property type="term" value="F:DNA binding"/>
    <property type="evidence" value="ECO:0007669"/>
    <property type="project" value="TreeGrafter"/>
</dbReference>
<feature type="transmembrane region" description="Helical" evidence="1">
    <location>
        <begin position="552"/>
        <end position="576"/>
    </location>
</feature>
<dbReference type="SUPFAM" id="SSF117281">
    <property type="entry name" value="Kelch motif"/>
    <property type="match status" value="1"/>
</dbReference>
<dbReference type="Proteomes" id="UP000008795">
    <property type="component" value="Chromosome"/>
</dbReference>
<dbReference type="EMBL" id="FP929033">
    <property type="protein sequence ID" value="CBK67837.1"/>
    <property type="molecule type" value="Genomic_DNA"/>
</dbReference>
<evidence type="ECO:0000313" key="3">
    <source>
        <dbReference type="Proteomes" id="UP000008795"/>
    </source>
</evidence>
<dbReference type="InterPro" id="IPR051677">
    <property type="entry name" value="AfsR-DnrI-RedD_regulator"/>
</dbReference>
<name>D6D085_9BACE</name>
<protein>
    <recommendedName>
        <fullName evidence="4">DNA-binding transcriptional activator of the SARP family</fullName>
    </recommendedName>
</protein>
<dbReference type="GeneID" id="69483025"/>
<dbReference type="PANTHER" id="PTHR35807">
    <property type="entry name" value="TRANSCRIPTIONAL REGULATOR REDD-RELATED"/>
    <property type="match status" value="1"/>
</dbReference>
<reference evidence="2 3" key="1">
    <citation type="submission" date="2010-03" db="EMBL/GenBank/DDBJ databases">
        <title>The genome sequence of Bacteriodes xylanisolvens XB1A.</title>
        <authorList>
            <consortium name="metaHIT consortium -- http://www.metahit.eu/"/>
            <person name="Pajon A."/>
            <person name="Turner K."/>
            <person name="Parkhill J."/>
            <person name="Bernalier A."/>
        </authorList>
    </citation>
    <scope>NUCLEOTIDE SEQUENCE [LARGE SCALE GENOMIC DNA]</scope>
    <source>
        <strain evidence="2 3">XB1A</strain>
    </source>
</reference>
<dbReference type="RefSeq" id="WP_015532182.1">
    <property type="nucleotide sequence ID" value="NC_021017.1"/>
</dbReference>
<evidence type="ECO:0000313" key="2">
    <source>
        <dbReference type="EMBL" id="CBK67837.1"/>
    </source>
</evidence>
<dbReference type="InterPro" id="IPR015915">
    <property type="entry name" value="Kelch-typ_b-propeller"/>
</dbReference>
<evidence type="ECO:0000256" key="1">
    <source>
        <dbReference type="SAM" id="Phobius"/>
    </source>
</evidence>